<gene>
    <name evidence="1" type="ORF">H5410_040369</name>
</gene>
<organism evidence="1 2">
    <name type="scientific">Solanum commersonii</name>
    <name type="common">Commerson's wild potato</name>
    <name type="synonym">Commerson's nightshade</name>
    <dbReference type="NCBI Taxonomy" id="4109"/>
    <lineage>
        <taxon>Eukaryota</taxon>
        <taxon>Viridiplantae</taxon>
        <taxon>Streptophyta</taxon>
        <taxon>Embryophyta</taxon>
        <taxon>Tracheophyta</taxon>
        <taxon>Spermatophyta</taxon>
        <taxon>Magnoliopsida</taxon>
        <taxon>eudicotyledons</taxon>
        <taxon>Gunneridae</taxon>
        <taxon>Pentapetalae</taxon>
        <taxon>asterids</taxon>
        <taxon>lamiids</taxon>
        <taxon>Solanales</taxon>
        <taxon>Solanaceae</taxon>
        <taxon>Solanoideae</taxon>
        <taxon>Solaneae</taxon>
        <taxon>Solanum</taxon>
    </lineage>
</organism>
<dbReference type="AlphaFoldDB" id="A0A9J5XQQ9"/>
<accession>A0A9J5XQQ9</accession>
<sequence>MDNCKGVSTPMTSTIVFYPSPNNHLVAGSLYRRIIDKLHYLSFTHLDVAFSVSKLSQDMHQPFMSHWVERKQLEVSHLQIADQVADLLTKPLPRALFNNHFSKLDVVYLNANLWGRNNG</sequence>
<evidence type="ECO:0000313" key="2">
    <source>
        <dbReference type="Proteomes" id="UP000824120"/>
    </source>
</evidence>
<dbReference type="OrthoDB" id="1304232at2759"/>
<evidence type="ECO:0000313" key="1">
    <source>
        <dbReference type="EMBL" id="KAG5589855.1"/>
    </source>
</evidence>
<proteinExistence type="predicted"/>
<reference evidence="1 2" key="1">
    <citation type="submission" date="2020-09" db="EMBL/GenBank/DDBJ databases">
        <title>De no assembly of potato wild relative species, Solanum commersonii.</title>
        <authorList>
            <person name="Cho K."/>
        </authorList>
    </citation>
    <scope>NUCLEOTIDE SEQUENCE [LARGE SCALE GENOMIC DNA]</scope>
    <source>
        <strain evidence="1">LZ3.2</strain>
        <tissue evidence="1">Leaf</tissue>
    </source>
</reference>
<dbReference type="Proteomes" id="UP000824120">
    <property type="component" value="Chromosome 8"/>
</dbReference>
<protein>
    <submittedName>
        <fullName evidence="1">Uncharacterized protein</fullName>
    </submittedName>
</protein>
<dbReference type="EMBL" id="JACXVP010000008">
    <property type="protein sequence ID" value="KAG5589855.1"/>
    <property type="molecule type" value="Genomic_DNA"/>
</dbReference>
<name>A0A9J5XQQ9_SOLCO</name>
<comment type="caution">
    <text evidence="1">The sequence shown here is derived from an EMBL/GenBank/DDBJ whole genome shotgun (WGS) entry which is preliminary data.</text>
</comment>
<keyword evidence="2" id="KW-1185">Reference proteome</keyword>